<keyword evidence="5 6" id="KW-0472">Membrane</keyword>
<feature type="transmembrane region" description="Helical" evidence="6">
    <location>
        <begin position="394"/>
        <end position="414"/>
    </location>
</feature>
<dbReference type="PANTHER" id="PTHR30250">
    <property type="entry name" value="PST FAMILY PREDICTED COLANIC ACID TRANSPORTER"/>
    <property type="match status" value="1"/>
</dbReference>
<evidence type="ECO:0000313" key="8">
    <source>
        <dbReference type="Proteomes" id="UP000254181"/>
    </source>
</evidence>
<dbReference type="EMBL" id="UGEM01000004">
    <property type="protein sequence ID" value="STP23203.1"/>
    <property type="molecule type" value="Genomic_DNA"/>
</dbReference>
<evidence type="ECO:0000313" key="7">
    <source>
        <dbReference type="EMBL" id="STP23203.1"/>
    </source>
</evidence>
<feature type="transmembrane region" description="Helical" evidence="6">
    <location>
        <begin position="176"/>
        <end position="195"/>
    </location>
</feature>
<dbReference type="NCBIfam" id="NF011679">
    <property type="entry name" value="PRK15099.1"/>
    <property type="match status" value="1"/>
</dbReference>
<dbReference type="Pfam" id="PF01943">
    <property type="entry name" value="Polysacc_synt"/>
    <property type="match status" value="1"/>
</dbReference>
<feature type="transmembrane region" description="Helical" evidence="6">
    <location>
        <begin position="79"/>
        <end position="105"/>
    </location>
</feature>
<gene>
    <name evidence="7" type="primary">wzxE</name>
    <name evidence="7" type="ORF">NCTC9075_06740</name>
</gene>
<feature type="transmembrane region" description="Helical" evidence="6">
    <location>
        <begin position="257"/>
        <end position="278"/>
    </location>
</feature>
<keyword evidence="4 6" id="KW-1133">Transmembrane helix</keyword>
<evidence type="ECO:0000256" key="6">
    <source>
        <dbReference type="SAM" id="Phobius"/>
    </source>
</evidence>
<dbReference type="GO" id="GO:0005886">
    <property type="term" value="C:plasma membrane"/>
    <property type="evidence" value="ECO:0007669"/>
    <property type="project" value="UniProtKB-SubCell"/>
</dbReference>
<evidence type="ECO:0000256" key="4">
    <source>
        <dbReference type="ARBA" id="ARBA00022989"/>
    </source>
</evidence>
<dbReference type="Proteomes" id="UP000254181">
    <property type="component" value="Unassembled WGS sequence"/>
</dbReference>
<dbReference type="InterPro" id="IPR044550">
    <property type="entry name" value="WzxE"/>
</dbReference>
<dbReference type="InterPro" id="IPR002797">
    <property type="entry name" value="Polysacc_synth"/>
</dbReference>
<feature type="transmembrane region" description="Helical" evidence="6">
    <location>
        <begin position="145"/>
        <end position="164"/>
    </location>
</feature>
<proteinExistence type="predicted"/>
<feature type="transmembrane region" description="Helical" evidence="6">
    <location>
        <begin position="45"/>
        <end position="67"/>
    </location>
</feature>
<feature type="transmembrane region" description="Helical" evidence="6">
    <location>
        <begin position="216"/>
        <end position="237"/>
    </location>
</feature>
<feature type="transmembrane region" description="Helical" evidence="6">
    <location>
        <begin position="362"/>
        <end position="382"/>
    </location>
</feature>
<comment type="subcellular location">
    <subcellularLocation>
        <location evidence="1">Cell membrane</location>
        <topology evidence="1">Multi-pass membrane protein</topology>
    </subcellularLocation>
</comment>
<sequence>MSLAKASLWTAASTLVKIGAGLLVGKLLAVSFGPAGLGLAANFRQLITVLGVLAGAGIFNGVTKYVAQYHDNPQQLRRVVGTSSAMVLGFSTLMALVFVLAAAPISQGLFGNTDYQGLVRLVALVQMGIAWGNLLLALMKGFRDAAGNALSLIVGSLIGVLAYYVSYRLGGYEGALLGLALIPALVVIPAVIMLIKRGVIPLSYLKPSWDNGLAGQLSKFTLMALITSVTLPVAYIMMRKLLAAQYSWDEVGIWQGVSSISDAYLQFITASFSVYLLPTLSRLTEKRDITREVVKSLKFVLPAVAAASFTVWLLRDFAIWLLLSNKFTAMRDLFAWQLVGDVLKVGAYVFGYLVIAKASLRFYILAEISQFTLLMVFAHWLIPAHGALGRSTGLYGNLYRLFFSLFVACFYSGVGGHDCTDSRTGIGYPSP</sequence>
<dbReference type="PANTHER" id="PTHR30250:SF30">
    <property type="entry name" value="LIPID III FLIPPASE"/>
    <property type="match status" value="1"/>
</dbReference>
<feature type="transmembrane region" description="Helical" evidence="6">
    <location>
        <begin position="334"/>
        <end position="355"/>
    </location>
</feature>
<evidence type="ECO:0000256" key="2">
    <source>
        <dbReference type="ARBA" id="ARBA00022475"/>
    </source>
</evidence>
<name>A0A377KGC1_ECOLX</name>
<feature type="transmembrane region" description="Helical" evidence="6">
    <location>
        <begin position="117"/>
        <end position="138"/>
    </location>
</feature>
<evidence type="ECO:0000256" key="3">
    <source>
        <dbReference type="ARBA" id="ARBA00022692"/>
    </source>
</evidence>
<evidence type="ECO:0000256" key="1">
    <source>
        <dbReference type="ARBA" id="ARBA00004651"/>
    </source>
</evidence>
<dbReference type="InterPro" id="IPR050833">
    <property type="entry name" value="Poly_Biosynth_Transport"/>
</dbReference>
<evidence type="ECO:0000256" key="5">
    <source>
        <dbReference type="ARBA" id="ARBA00023136"/>
    </source>
</evidence>
<organism evidence="7 8">
    <name type="scientific">Escherichia coli</name>
    <dbReference type="NCBI Taxonomy" id="562"/>
    <lineage>
        <taxon>Bacteria</taxon>
        <taxon>Pseudomonadati</taxon>
        <taxon>Pseudomonadota</taxon>
        <taxon>Gammaproteobacteria</taxon>
        <taxon>Enterobacterales</taxon>
        <taxon>Enterobacteriaceae</taxon>
        <taxon>Escherichia</taxon>
    </lineage>
</organism>
<accession>A0A377KGC1</accession>
<protein>
    <submittedName>
        <fullName evidence="7">Lipid III flippase</fullName>
    </submittedName>
</protein>
<feature type="transmembrane region" description="Helical" evidence="6">
    <location>
        <begin position="299"/>
        <end position="322"/>
    </location>
</feature>
<reference evidence="7 8" key="1">
    <citation type="submission" date="2018-06" db="EMBL/GenBank/DDBJ databases">
        <authorList>
            <consortium name="Pathogen Informatics"/>
            <person name="Doyle S."/>
        </authorList>
    </citation>
    <scope>NUCLEOTIDE SEQUENCE [LARGE SCALE GENOMIC DNA]</scope>
    <source>
        <strain evidence="7 8">NCTC9075</strain>
    </source>
</reference>
<dbReference type="AlphaFoldDB" id="A0A377KGC1"/>
<keyword evidence="3 6" id="KW-0812">Transmembrane</keyword>
<keyword evidence="2" id="KW-1003">Cell membrane</keyword>
<dbReference type="CDD" id="cd13125">
    <property type="entry name" value="MATE_like_10"/>
    <property type="match status" value="1"/>
</dbReference>
<dbReference type="GO" id="GO:0009246">
    <property type="term" value="P:enterobacterial common antigen biosynthetic process"/>
    <property type="evidence" value="ECO:0007669"/>
    <property type="project" value="InterPro"/>
</dbReference>